<proteinExistence type="predicted"/>
<evidence type="ECO:0000313" key="2">
    <source>
        <dbReference type="Proteomes" id="UP001181313"/>
    </source>
</evidence>
<evidence type="ECO:0000313" key="1">
    <source>
        <dbReference type="EMBL" id="MDT3728041.1"/>
    </source>
</evidence>
<organism evidence="1 2">
    <name type="scientific">Streptomyces althioticus subsp. attaecolombicae</name>
    <dbReference type="NCBI Taxonomy" id="3075534"/>
    <lineage>
        <taxon>Bacteria</taxon>
        <taxon>Bacillati</taxon>
        <taxon>Actinomycetota</taxon>
        <taxon>Actinomycetes</taxon>
        <taxon>Kitasatosporales</taxon>
        <taxon>Streptomycetaceae</taxon>
        <taxon>Streptomyces</taxon>
        <taxon>Streptomyces althioticus group</taxon>
    </lineage>
</organism>
<name>A0ABU3I521_9ACTN</name>
<accession>A0ABU3I521</accession>
<gene>
    <name evidence="1" type="ORF">ROS62_25470</name>
</gene>
<keyword evidence="2" id="KW-1185">Reference proteome</keyword>
<comment type="caution">
    <text evidence="1">The sequence shown here is derived from an EMBL/GenBank/DDBJ whole genome shotgun (WGS) entry which is preliminary data.</text>
</comment>
<sequence>MDASAWFVRDFVGRVLHELEKLPVSVSALCDATLTIGVFGYEAGVHRICLQNT</sequence>
<protein>
    <submittedName>
        <fullName evidence="1">Uncharacterized protein</fullName>
    </submittedName>
</protein>
<dbReference type="Proteomes" id="UP001181313">
    <property type="component" value="Unassembled WGS sequence"/>
</dbReference>
<dbReference type="EMBL" id="JAVSGH010000041">
    <property type="protein sequence ID" value="MDT3728041.1"/>
    <property type="molecule type" value="Genomic_DNA"/>
</dbReference>
<reference evidence="1" key="1">
    <citation type="submission" date="2024-05" db="EMBL/GenBank/DDBJ databases">
        <title>30 novel species of actinomycetes from the DSMZ collection.</title>
        <authorList>
            <person name="Nouioui I."/>
        </authorList>
    </citation>
    <scope>NUCLEOTIDE SEQUENCE</scope>
    <source>
        <strain evidence="1">DSM 41972</strain>
    </source>
</reference>